<evidence type="ECO:0000259" key="7">
    <source>
        <dbReference type="PROSITE" id="PS50042"/>
    </source>
</evidence>
<sequence>MTPTDLDISQRNLLGRVETMVSVSTHESSSNEAQMSTPGCSDSELRDCSAILDCERDILSPPLSSPPDEGHLHRAGLLQPRGYVSSRIHTQPRLSGEIRDSTVQLSKMHFPSLGQSFDFSLLQELPLASARNPSRDSFISPPALDHNTNPDPDGTHFSATTDFSPFTSMSTPTSDSQTTNASQLALPNSGSMSDRDYTEPALSGLSLLLARKRSPSKDTDSSGFRTTPPFSPNLTSIEERLQSTSDSTLQTHLASFTNRLSDTGYDDHRRSNACEDTGGDVPGVANERTPLIYPCSPPHDTAVTRSPSGPVPNKKSTIHGFPRRFHRQWTTLEPMGLDVLARTAILAIPAVILGALLNALDGLSYGMIIFPASGVFARLGGMGVSIFFVSTVVAQLVFTLGGSNFAGANGSMMIEVVPFFHILATTIAREVGEENVREVIATTLVSFALSSFLTGLTFFLLGYFRLGVLIGFFPRHILVGCIGGVGVFLVLTGLTVSARLPSDALDPPTLETLRYFVSNSHALAQWVPPVVLAVLLRIMTARWKHQLIFPVYFLIIPIAFYVIVIAASLDLDKLRKDGWLFELAPGTGDKWYEFYSYYDLNLIRWTPLWSTLSTQFALLIFNVLHPPLNVPALSVSLDQDIDTNQELVGHGFSNLLSGLLGSVPNYLVYVNTLLFYRVGGGNRVAGFMLAITSFLLLIMGSAPIAYIPVVVVSTLIVVLGIDLVKEALWDTRHRVSRMEYITIISIMVTMTVWDFVIGVLFGIIVSCFFFVIQNSQRRSIRVFYSGDAAMSTVRRPAAHRAYIREVSKQTRILQLQGFLFFGTIAHVEDKLRGIVNNPNWRRDPVRFVIVDLALVAGVDMSSAEAFVRVQRLLAAKGVVLVFCGASTTSLVGKALASSGILEEPQVELCETLNDAMEWTENAYLRAWFRVQKTKSTPIGRQALNINFHDTLSGSPRGVQLRDAGERTIAGEILSEDVALEPFNTFLKTFQSYDEVDHDVLTKLVPYFERVSLPAGHVLWEIGDAPDGLYIIQSGILRASYKFAEHTPVIEESMLSGTLAGEMSALSGLPRNATVMVEHSAVVWKLSTTSMRQLEQDHPHVAQAFLRLVLKAAKVDTDVLLAALAAR</sequence>
<feature type="domain" description="Cyclic nucleotide-binding" evidence="7">
    <location>
        <begin position="991"/>
        <end position="1093"/>
    </location>
</feature>
<dbReference type="Pfam" id="PF00916">
    <property type="entry name" value="Sulfate_transp"/>
    <property type="match status" value="1"/>
</dbReference>
<dbReference type="AlphaFoldDB" id="A0A0C3DVK3"/>
<dbReference type="SUPFAM" id="SSF52091">
    <property type="entry name" value="SpoIIaa-like"/>
    <property type="match status" value="1"/>
</dbReference>
<keyword evidence="3 6" id="KW-1133">Transmembrane helix</keyword>
<dbReference type="Pfam" id="PF00027">
    <property type="entry name" value="cNMP_binding"/>
    <property type="match status" value="1"/>
</dbReference>
<dbReference type="SMART" id="SM00100">
    <property type="entry name" value="cNMP"/>
    <property type="match status" value="1"/>
</dbReference>
<dbReference type="InParanoid" id="A0A0C3DVK3"/>
<feature type="compositionally biased region" description="Low complexity" evidence="5">
    <location>
        <begin position="160"/>
        <end position="176"/>
    </location>
</feature>
<dbReference type="SUPFAM" id="SSF51206">
    <property type="entry name" value="cAMP-binding domain-like"/>
    <property type="match status" value="1"/>
</dbReference>
<feature type="transmembrane region" description="Helical" evidence="6">
    <location>
        <begin position="380"/>
        <end position="400"/>
    </location>
</feature>
<feature type="region of interest" description="Disordered" evidence="5">
    <location>
        <begin position="131"/>
        <end position="198"/>
    </location>
</feature>
<dbReference type="CDD" id="cd00038">
    <property type="entry name" value="CAP_ED"/>
    <property type="match status" value="1"/>
</dbReference>
<evidence type="ECO:0000256" key="1">
    <source>
        <dbReference type="ARBA" id="ARBA00004141"/>
    </source>
</evidence>
<keyword evidence="10" id="KW-1185">Reference proteome</keyword>
<reference evidence="9 10" key="1">
    <citation type="submission" date="2014-04" db="EMBL/GenBank/DDBJ databases">
        <authorList>
            <consortium name="DOE Joint Genome Institute"/>
            <person name="Kuo A."/>
            <person name="Kohler A."/>
            <person name="Nagy L.G."/>
            <person name="Floudas D."/>
            <person name="Copeland A."/>
            <person name="Barry K.W."/>
            <person name="Cichocki N."/>
            <person name="Veneault-Fourrey C."/>
            <person name="LaButti K."/>
            <person name="Lindquist E.A."/>
            <person name="Lipzen A."/>
            <person name="Lundell T."/>
            <person name="Morin E."/>
            <person name="Murat C."/>
            <person name="Sun H."/>
            <person name="Tunlid A."/>
            <person name="Henrissat B."/>
            <person name="Grigoriev I.V."/>
            <person name="Hibbett D.S."/>
            <person name="Martin F."/>
            <person name="Nordberg H.P."/>
            <person name="Cantor M.N."/>
            <person name="Hua S.X."/>
        </authorList>
    </citation>
    <scope>NUCLEOTIDE SEQUENCE [LARGE SCALE GENOMIC DNA]</scope>
    <source>
        <strain evidence="9 10">Foug A</strain>
    </source>
</reference>
<feature type="transmembrane region" description="Helical" evidence="6">
    <location>
        <begin position="440"/>
        <end position="464"/>
    </location>
</feature>
<dbReference type="InterPro" id="IPR002645">
    <property type="entry name" value="STAS_dom"/>
</dbReference>
<dbReference type="InterPro" id="IPR011547">
    <property type="entry name" value="SLC26A/SulP_dom"/>
</dbReference>
<name>A0A0C3DVK3_9AGAM</name>
<evidence type="ECO:0008006" key="11">
    <source>
        <dbReference type="Google" id="ProtNLM"/>
    </source>
</evidence>
<evidence type="ECO:0000313" key="10">
    <source>
        <dbReference type="Proteomes" id="UP000053989"/>
    </source>
</evidence>
<dbReference type="Gene3D" id="2.60.120.10">
    <property type="entry name" value="Jelly Rolls"/>
    <property type="match status" value="1"/>
</dbReference>
<feature type="region of interest" description="Disordered" evidence="5">
    <location>
        <begin position="212"/>
        <end position="234"/>
    </location>
</feature>
<dbReference type="InterPro" id="IPR014710">
    <property type="entry name" value="RmlC-like_jellyroll"/>
</dbReference>
<feature type="transmembrane region" description="Helical" evidence="6">
    <location>
        <begin position="547"/>
        <end position="569"/>
    </location>
</feature>
<evidence type="ECO:0000256" key="4">
    <source>
        <dbReference type="ARBA" id="ARBA00023136"/>
    </source>
</evidence>
<feature type="compositionally biased region" description="Polar residues" evidence="5">
    <location>
        <begin position="177"/>
        <end position="192"/>
    </location>
</feature>
<feature type="transmembrane region" description="Helical" evidence="6">
    <location>
        <begin position="741"/>
        <end position="772"/>
    </location>
</feature>
<dbReference type="FunCoup" id="A0A0C3DVK3">
    <property type="interactions" value="15"/>
</dbReference>
<accession>A0A0C3DVK3</accession>
<evidence type="ECO:0000256" key="6">
    <source>
        <dbReference type="SAM" id="Phobius"/>
    </source>
</evidence>
<dbReference type="CDD" id="cd07042">
    <property type="entry name" value="STAS_SulP_like_sulfate_transporter"/>
    <property type="match status" value="1"/>
</dbReference>
<feature type="transmembrane region" description="Helical" evidence="6">
    <location>
        <begin position="476"/>
        <end position="496"/>
    </location>
</feature>
<evidence type="ECO:0000256" key="5">
    <source>
        <dbReference type="SAM" id="MobiDB-lite"/>
    </source>
</evidence>
<evidence type="ECO:0000313" key="9">
    <source>
        <dbReference type="EMBL" id="KIM60224.1"/>
    </source>
</evidence>
<protein>
    <recommendedName>
        <fullName evidence="11">STAS domain-containing protein</fullName>
    </recommendedName>
</protein>
<gene>
    <name evidence="9" type="ORF">SCLCIDRAFT_1216985</name>
</gene>
<dbReference type="GO" id="GO:0016020">
    <property type="term" value="C:membrane"/>
    <property type="evidence" value="ECO:0007669"/>
    <property type="project" value="UniProtKB-SubCell"/>
</dbReference>
<feature type="transmembrane region" description="Helical" evidence="6">
    <location>
        <begin position="339"/>
        <end position="360"/>
    </location>
</feature>
<dbReference type="InterPro" id="IPR000595">
    <property type="entry name" value="cNMP-bd_dom"/>
</dbReference>
<dbReference type="InterPro" id="IPR036513">
    <property type="entry name" value="STAS_dom_sf"/>
</dbReference>
<reference evidence="10" key="2">
    <citation type="submission" date="2015-01" db="EMBL/GenBank/DDBJ databases">
        <title>Evolutionary Origins and Diversification of the Mycorrhizal Mutualists.</title>
        <authorList>
            <consortium name="DOE Joint Genome Institute"/>
            <consortium name="Mycorrhizal Genomics Consortium"/>
            <person name="Kohler A."/>
            <person name="Kuo A."/>
            <person name="Nagy L.G."/>
            <person name="Floudas D."/>
            <person name="Copeland A."/>
            <person name="Barry K.W."/>
            <person name="Cichocki N."/>
            <person name="Veneault-Fourrey C."/>
            <person name="LaButti K."/>
            <person name="Lindquist E.A."/>
            <person name="Lipzen A."/>
            <person name="Lundell T."/>
            <person name="Morin E."/>
            <person name="Murat C."/>
            <person name="Riley R."/>
            <person name="Ohm R."/>
            <person name="Sun H."/>
            <person name="Tunlid A."/>
            <person name="Henrissat B."/>
            <person name="Grigoriev I.V."/>
            <person name="Hibbett D.S."/>
            <person name="Martin F."/>
        </authorList>
    </citation>
    <scope>NUCLEOTIDE SEQUENCE [LARGE SCALE GENOMIC DNA]</scope>
    <source>
        <strain evidence="10">Foug A</strain>
    </source>
</reference>
<dbReference type="InterPro" id="IPR052706">
    <property type="entry name" value="Membrane-Transporter-like"/>
</dbReference>
<dbReference type="PANTHER" id="PTHR43310:SF4">
    <property type="entry name" value="AFR304WP"/>
    <property type="match status" value="1"/>
</dbReference>
<dbReference type="PROSITE" id="PS50042">
    <property type="entry name" value="CNMP_BINDING_3"/>
    <property type="match status" value="1"/>
</dbReference>
<dbReference type="Proteomes" id="UP000053989">
    <property type="component" value="Unassembled WGS sequence"/>
</dbReference>
<comment type="subcellular location">
    <subcellularLocation>
        <location evidence="1">Membrane</location>
        <topology evidence="1">Multi-pass membrane protein</topology>
    </subcellularLocation>
</comment>
<dbReference type="Gene3D" id="3.30.750.24">
    <property type="entry name" value="STAS domain"/>
    <property type="match status" value="1"/>
</dbReference>
<dbReference type="HOGENOM" id="CLU_003182_0_1_1"/>
<evidence type="ECO:0000259" key="8">
    <source>
        <dbReference type="PROSITE" id="PS50801"/>
    </source>
</evidence>
<organism evidence="9 10">
    <name type="scientific">Scleroderma citrinum Foug A</name>
    <dbReference type="NCBI Taxonomy" id="1036808"/>
    <lineage>
        <taxon>Eukaryota</taxon>
        <taxon>Fungi</taxon>
        <taxon>Dikarya</taxon>
        <taxon>Basidiomycota</taxon>
        <taxon>Agaricomycotina</taxon>
        <taxon>Agaricomycetes</taxon>
        <taxon>Agaricomycetidae</taxon>
        <taxon>Boletales</taxon>
        <taxon>Sclerodermatineae</taxon>
        <taxon>Sclerodermataceae</taxon>
        <taxon>Scleroderma</taxon>
    </lineage>
</organism>
<dbReference type="EMBL" id="KN822064">
    <property type="protein sequence ID" value="KIM60224.1"/>
    <property type="molecule type" value="Genomic_DNA"/>
</dbReference>
<proteinExistence type="predicted"/>
<dbReference type="InterPro" id="IPR018490">
    <property type="entry name" value="cNMP-bd_dom_sf"/>
</dbReference>
<feature type="transmembrane region" description="Helical" evidence="6">
    <location>
        <begin position="516"/>
        <end position="535"/>
    </location>
</feature>
<feature type="domain" description="STAS" evidence="8">
    <location>
        <begin position="812"/>
        <end position="919"/>
    </location>
</feature>
<evidence type="ECO:0000256" key="3">
    <source>
        <dbReference type="ARBA" id="ARBA00022989"/>
    </source>
</evidence>
<dbReference type="PROSITE" id="PS50801">
    <property type="entry name" value="STAS"/>
    <property type="match status" value="1"/>
</dbReference>
<dbReference type="OrthoDB" id="409725at2759"/>
<feature type="transmembrane region" description="Helical" evidence="6">
    <location>
        <begin position="655"/>
        <end position="676"/>
    </location>
</feature>
<keyword evidence="4 6" id="KW-0472">Membrane</keyword>
<dbReference type="PANTHER" id="PTHR43310">
    <property type="entry name" value="SULFATE TRANSPORTER YBAR-RELATED"/>
    <property type="match status" value="1"/>
</dbReference>
<keyword evidence="2 6" id="KW-0812">Transmembrane</keyword>
<evidence type="ECO:0000256" key="2">
    <source>
        <dbReference type="ARBA" id="ARBA00022692"/>
    </source>
</evidence>
<feature type="transmembrane region" description="Helical" evidence="6">
    <location>
        <begin position="688"/>
        <end position="721"/>
    </location>
</feature>
<dbReference type="STRING" id="1036808.A0A0C3DVK3"/>
<dbReference type="Pfam" id="PF01740">
    <property type="entry name" value="STAS"/>
    <property type="match status" value="1"/>
</dbReference>